<dbReference type="AlphaFoldDB" id="A0A3Q2H1C4"/>
<dbReference type="GeneTree" id="ENSGT00940000157092"/>
<dbReference type="InterPro" id="IPR051286">
    <property type="entry name" value="JAK"/>
</dbReference>
<dbReference type="InterPro" id="IPR020635">
    <property type="entry name" value="Tyr_kinase_cat_dom"/>
</dbReference>
<dbReference type="Ensembl" id="ENSECAT00000039735.3">
    <property type="protein sequence ID" value="ENSECAP00000026700.2"/>
    <property type="gene ID" value="ENSECAG00000018673.4"/>
</dbReference>
<dbReference type="ExpressionAtlas" id="A0A3Q2H1C4">
    <property type="expression patterns" value="baseline"/>
</dbReference>
<reference evidence="15" key="3">
    <citation type="submission" date="2025-09" db="UniProtKB">
        <authorList>
            <consortium name="Ensembl"/>
        </authorList>
    </citation>
    <scope>IDENTIFICATION</scope>
    <source>
        <strain evidence="15">Thoroughbred</strain>
    </source>
</reference>
<reference evidence="15" key="2">
    <citation type="submission" date="2025-08" db="UniProtKB">
        <authorList>
            <consortium name="Ensembl"/>
        </authorList>
    </citation>
    <scope>IDENTIFICATION</scope>
    <source>
        <strain evidence="15">Thoroughbred</strain>
    </source>
</reference>
<dbReference type="PROSITE" id="PS50057">
    <property type="entry name" value="FERM_3"/>
    <property type="match status" value="1"/>
</dbReference>
<dbReference type="PROSITE" id="PS00109">
    <property type="entry name" value="PROTEIN_KINASE_TYR"/>
    <property type="match status" value="1"/>
</dbReference>
<dbReference type="Gene3D" id="3.30.505.10">
    <property type="entry name" value="SH2 domain"/>
    <property type="match status" value="1"/>
</dbReference>
<dbReference type="FunFam" id="3.30.200.20:FF:000135">
    <property type="entry name" value="Tyrosine-protein kinase"/>
    <property type="match status" value="1"/>
</dbReference>
<dbReference type="CDD" id="cd14473">
    <property type="entry name" value="FERM_B-lobe"/>
    <property type="match status" value="1"/>
</dbReference>
<dbReference type="SMART" id="SM00252">
    <property type="entry name" value="SH2"/>
    <property type="match status" value="1"/>
</dbReference>
<dbReference type="InterPro" id="IPR036860">
    <property type="entry name" value="SH2_dom_sf"/>
</dbReference>
<dbReference type="InterPro" id="IPR041155">
    <property type="entry name" value="FERM_F1"/>
</dbReference>
<evidence type="ECO:0000256" key="2">
    <source>
        <dbReference type="ARBA" id="ARBA00022679"/>
    </source>
</evidence>
<keyword evidence="1" id="KW-0597">Phosphoprotein</keyword>
<dbReference type="GO" id="GO:0005524">
    <property type="term" value="F:ATP binding"/>
    <property type="evidence" value="ECO:0007669"/>
    <property type="project" value="UniProtKB-KW"/>
</dbReference>
<dbReference type="GO" id="GO:0019221">
    <property type="term" value="P:cytokine-mediated signaling pathway"/>
    <property type="evidence" value="ECO:0007669"/>
    <property type="project" value="UniProtKB-ARBA"/>
</dbReference>
<name>A0A3Q2H1C4_HORSE</name>
<dbReference type="GO" id="GO:0035556">
    <property type="term" value="P:intracellular signal transduction"/>
    <property type="evidence" value="ECO:0007669"/>
    <property type="project" value="InterPro"/>
</dbReference>
<keyword evidence="8 12" id="KW-0829">Tyrosine-protein kinase</keyword>
<dbReference type="FunFam" id="3.30.505.10:FF:000055">
    <property type="entry name" value="Tyrosine-protein kinase"/>
    <property type="match status" value="1"/>
</dbReference>
<dbReference type="Proteomes" id="UP000002281">
    <property type="component" value="Chromosome 5"/>
</dbReference>
<dbReference type="InterPro" id="IPR011009">
    <property type="entry name" value="Kinase-like_dom_sf"/>
</dbReference>
<dbReference type="SUPFAM" id="SSF55550">
    <property type="entry name" value="SH2 domain"/>
    <property type="match status" value="1"/>
</dbReference>
<dbReference type="InterPro" id="IPR016251">
    <property type="entry name" value="Tyr_kinase_non-rcpt_Jak/Tyk2"/>
</dbReference>
<accession>A0A3Q2H1C4</accession>
<dbReference type="InterPro" id="IPR041381">
    <property type="entry name" value="JAK1-3/TYK2_PHL_dom"/>
</dbReference>
<keyword evidence="16" id="KW-1185">Reference proteome</keyword>
<dbReference type="InterPro" id="IPR008266">
    <property type="entry name" value="Tyr_kinase_AS"/>
</dbReference>
<feature type="binding site" evidence="11">
    <location>
        <position position="825"/>
    </location>
    <ligand>
        <name>ATP</name>
        <dbReference type="ChEBI" id="CHEBI:30616"/>
    </ligand>
</feature>
<dbReference type="PIRSF" id="PIRSF000636">
    <property type="entry name" value="TyrPK_Jak"/>
    <property type="match status" value="1"/>
</dbReference>
<dbReference type="SUPFAM" id="SSF47031">
    <property type="entry name" value="Second domain of FERM"/>
    <property type="match status" value="1"/>
</dbReference>
<evidence type="ECO:0000313" key="16">
    <source>
        <dbReference type="Proteomes" id="UP000002281"/>
    </source>
</evidence>
<dbReference type="InterPro" id="IPR020776">
    <property type="entry name" value="Tyr_kinase_non-rcpt_Jak1"/>
</dbReference>
<proteinExistence type="inferred from homology"/>
<dbReference type="PRINTS" id="PR00109">
    <property type="entry name" value="TYRKINASE"/>
</dbReference>
<gene>
    <name evidence="15 17" type="primary">JAK1</name>
</gene>
<dbReference type="PRINTS" id="PR01824">
    <property type="entry name" value="JANUSKINASE1"/>
</dbReference>
<keyword evidence="5 12" id="KW-0418">Kinase</keyword>
<evidence type="ECO:0000256" key="12">
    <source>
        <dbReference type="RuleBase" id="RU362096"/>
    </source>
</evidence>
<dbReference type="InterPro" id="IPR000980">
    <property type="entry name" value="SH2"/>
</dbReference>
<dbReference type="PANTHER" id="PTHR45807:SF5">
    <property type="entry name" value="TYROSINE-PROTEIN KINASE JAK1"/>
    <property type="match status" value="1"/>
</dbReference>
<dbReference type="SMART" id="SM00295">
    <property type="entry name" value="B41"/>
    <property type="match status" value="1"/>
</dbReference>
<reference evidence="15 16" key="1">
    <citation type="journal article" date="2009" name="Science">
        <title>Genome sequence, comparative analysis, and population genetics of the domestic horse.</title>
        <authorList>
            <consortium name="Broad Institute Genome Sequencing Platform"/>
            <consortium name="Broad Institute Whole Genome Assembly Team"/>
            <person name="Wade C.M."/>
            <person name="Giulotto E."/>
            <person name="Sigurdsson S."/>
            <person name="Zoli M."/>
            <person name="Gnerre S."/>
            <person name="Imsland F."/>
            <person name="Lear T.L."/>
            <person name="Adelson D.L."/>
            <person name="Bailey E."/>
            <person name="Bellone R.R."/>
            <person name="Bloecker H."/>
            <person name="Distl O."/>
            <person name="Edgar R.C."/>
            <person name="Garber M."/>
            <person name="Leeb T."/>
            <person name="Mauceli E."/>
            <person name="MacLeod J.N."/>
            <person name="Penedo M.C.T."/>
            <person name="Raison J.M."/>
            <person name="Sharpe T."/>
            <person name="Vogel J."/>
            <person name="Andersson L."/>
            <person name="Antczak D.F."/>
            <person name="Biagi T."/>
            <person name="Binns M.M."/>
            <person name="Chowdhary B.P."/>
            <person name="Coleman S.J."/>
            <person name="Della Valle G."/>
            <person name="Fryc S."/>
            <person name="Guerin G."/>
            <person name="Hasegawa T."/>
            <person name="Hill E.W."/>
            <person name="Jurka J."/>
            <person name="Kiialainen A."/>
            <person name="Lindgren G."/>
            <person name="Liu J."/>
            <person name="Magnani E."/>
            <person name="Mickelson J.R."/>
            <person name="Murray J."/>
            <person name="Nergadze S.G."/>
            <person name="Onofrio R."/>
            <person name="Pedroni S."/>
            <person name="Piras M.F."/>
            <person name="Raudsepp T."/>
            <person name="Rocchi M."/>
            <person name="Roeed K.H."/>
            <person name="Ryder O.A."/>
            <person name="Searle S."/>
            <person name="Skow L."/>
            <person name="Swinburne J.E."/>
            <person name="Syvaenen A.C."/>
            <person name="Tozaki T."/>
            <person name="Valberg S.J."/>
            <person name="Vaudin M."/>
            <person name="White J.R."/>
            <person name="Zody M.C."/>
            <person name="Lander E.S."/>
            <person name="Lindblad-Toh K."/>
        </authorList>
    </citation>
    <scope>NUCLEOTIDE SEQUENCE [LARGE SCALE GENOMIC DNA]</scope>
    <source>
        <strain evidence="15 16">Thoroughbred</strain>
    </source>
</reference>
<dbReference type="Gene3D" id="1.10.510.10">
    <property type="entry name" value="Transferase(Phosphotransferase) domain 1"/>
    <property type="match status" value="1"/>
</dbReference>
<evidence type="ECO:0000256" key="1">
    <source>
        <dbReference type="ARBA" id="ARBA00022553"/>
    </source>
</evidence>
<feature type="domain" description="Protein kinase" evidence="13">
    <location>
        <begin position="582"/>
        <end position="798"/>
    </location>
</feature>
<evidence type="ECO:0000259" key="14">
    <source>
        <dbReference type="PROSITE" id="PS50057"/>
    </source>
</evidence>
<dbReference type="FunFam" id="1.10.510.10:FF:000114">
    <property type="entry name" value="Tyrosine-protein kinase JAK2"/>
    <property type="match status" value="1"/>
</dbReference>
<dbReference type="SUPFAM" id="SSF50729">
    <property type="entry name" value="PH domain-like"/>
    <property type="match status" value="1"/>
</dbReference>
<dbReference type="InterPro" id="IPR041046">
    <property type="entry name" value="FERM_F2"/>
</dbReference>
<dbReference type="VGNC" id="VGNC:19212">
    <property type="gene designation" value="JAK1"/>
</dbReference>
<dbReference type="Pfam" id="PF07714">
    <property type="entry name" value="PK_Tyr_Ser-Thr"/>
    <property type="match status" value="1"/>
</dbReference>
<dbReference type="InterPro" id="IPR019749">
    <property type="entry name" value="Band_41_domain"/>
</dbReference>
<dbReference type="PRINTS" id="PR01823">
    <property type="entry name" value="JANUSKINASE"/>
</dbReference>
<feature type="domain" description="Protein kinase" evidence="13">
    <location>
        <begin position="792"/>
        <end position="1070"/>
    </location>
</feature>
<comment type="catalytic activity">
    <reaction evidence="9 12">
        <text>L-tyrosyl-[protein] + ATP = O-phospho-L-tyrosyl-[protein] + ADP + H(+)</text>
        <dbReference type="Rhea" id="RHEA:10596"/>
        <dbReference type="Rhea" id="RHEA-COMP:10136"/>
        <dbReference type="Rhea" id="RHEA-COMP:20101"/>
        <dbReference type="ChEBI" id="CHEBI:15378"/>
        <dbReference type="ChEBI" id="CHEBI:30616"/>
        <dbReference type="ChEBI" id="CHEBI:46858"/>
        <dbReference type="ChEBI" id="CHEBI:61978"/>
        <dbReference type="ChEBI" id="CHEBI:456216"/>
        <dbReference type="EC" id="2.7.10.2"/>
    </reaction>
</comment>
<feature type="binding site" evidence="11">
    <location>
        <begin position="798"/>
        <end position="806"/>
    </location>
    <ligand>
        <name>ATP</name>
        <dbReference type="ChEBI" id="CHEBI:30616"/>
    </ligand>
</feature>
<sequence>MQYLNIKEDCNAMAFCAKMRSSKKTEVNQEAPEPGLEVLFYLSDREPLRLGRGEYTAEELCIRAAQECCISPLCHNLFALYDENTRLWSAPNRTITVDDKTCLRLHYRMRFYFTNWHGTNDNEQSVWRHSPKKQKNGYDKKKVTDATPLLDASSLEYLFAQGQYDLVKCLAPIRDPKTEQDGHDIENECLGMAVLAISHYAMMKKMQLPELPKDISYKRYIPETLNKSIRQRNLLTRMRINNVFKDFLKEFNNKTICDSSVSMHDLKVKYLATLETLTKHYGAEIFETSELLISSENEMNRFHLNDSGNILYYEVMVTGNLGIQWRQKPNVVPVEKEKNKLKRKKLENKYKKDEEKNKIREEWNNFSYFPEITHVVIKESVVSINKQDNKKMELKLSSHEEALSFVSLVDGYFRLTADAHHYLCTDVAPPLIVHNIQNGCHGPICTEYAINKLRQEGGEEGMYVLRWSCTDFDNILMTVTCFEKSEVLGGQKQFKNFQIEVQKGCYSLHGSDRSFPSLGDLMSHLKKQILRTDNISFVLKRCCQPKPREISNLLVATKKAQEWQPVYPMSQLSFDRILKKDIVQGEHLGRGTRTHIYSGTLVDYRDDEGTPEEKRIKVILKVLDPSHRDISLAFFEAASMMRQVSHKHIVYLYGVCVRDVENIMVEEFVEGGPLDLFMHRKSDVLTTPWKFNVAKQLASALSYLEDKDLVHGNVCTKNLLLAREGIDSECGPFIKLSDPGIPITVLSRQERLERIPWIAPECVDDSKNLSVAADKWSFGTTLWEICYNGEIPLKDKTLIEGHFGKVELCRYDPEGDNTGEQVAVKSLKPESGGNHIADLKKEIEILRNLYHENIVKYKGICTEDGGNGIKLIMEFLPSGSLKEYLPKNKNKINLKQQLKYAVQICKGMDYLGSQQYVHRDLAARNVLVESEHQVKIGDFGLTKAIERDKEYYTVKDDRDSPVFWYAPECLIQCKFYIASDVWSFGVTLHELLTYCDSDSSPMALFLKMIGPTHGQMTVTRLVNTLKEGKRLPCPPHCPDEVYQLMRKCWEFQPSSRTTFQNLIEGFEALLK</sequence>
<evidence type="ECO:0000313" key="17">
    <source>
        <dbReference type="VGNC" id="VGNC:19212"/>
    </source>
</evidence>
<evidence type="ECO:0000256" key="11">
    <source>
        <dbReference type="PIRSR" id="PIRSR000636-2"/>
    </source>
</evidence>
<organism evidence="15 16">
    <name type="scientific">Equus caballus</name>
    <name type="common">Horse</name>
    <dbReference type="NCBI Taxonomy" id="9796"/>
    <lineage>
        <taxon>Eukaryota</taxon>
        <taxon>Metazoa</taxon>
        <taxon>Chordata</taxon>
        <taxon>Craniata</taxon>
        <taxon>Vertebrata</taxon>
        <taxon>Euteleostomi</taxon>
        <taxon>Mammalia</taxon>
        <taxon>Eutheria</taxon>
        <taxon>Laurasiatheria</taxon>
        <taxon>Perissodactyla</taxon>
        <taxon>Equidae</taxon>
        <taxon>Equus</taxon>
    </lineage>
</organism>
<dbReference type="PANTHER" id="PTHR45807">
    <property type="entry name" value="TYROSINE-PROTEIN KINASE HOPSCOTCH"/>
    <property type="match status" value="1"/>
</dbReference>
<dbReference type="EC" id="2.7.10.2" evidence="12"/>
<dbReference type="InterPro" id="IPR035963">
    <property type="entry name" value="FERM_2"/>
</dbReference>
<dbReference type="Pfam" id="PF18377">
    <property type="entry name" value="FERM_F2"/>
    <property type="match status" value="1"/>
</dbReference>
<evidence type="ECO:0000256" key="10">
    <source>
        <dbReference type="PIRSR" id="PIRSR000636-1"/>
    </source>
</evidence>
<evidence type="ECO:0000256" key="5">
    <source>
        <dbReference type="ARBA" id="ARBA00022777"/>
    </source>
</evidence>
<evidence type="ECO:0000256" key="3">
    <source>
        <dbReference type="ARBA" id="ARBA00022737"/>
    </source>
</evidence>
<dbReference type="PROSITE" id="PS50011">
    <property type="entry name" value="PROTEIN_KINASE_DOM"/>
    <property type="match status" value="2"/>
</dbReference>
<dbReference type="SUPFAM" id="SSF56112">
    <property type="entry name" value="Protein kinase-like (PK-like)"/>
    <property type="match status" value="2"/>
</dbReference>
<keyword evidence="6 11" id="KW-0067">ATP-binding</keyword>
<dbReference type="InterPro" id="IPR019748">
    <property type="entry name" value="FERM_central"/>
</dbReference>
<evidence type="ECO:0000259" key="13">
    <source>
        <dbReference type="PROSITE" id="PS50011"/>
    </source>
</evidence>
<dbReference type="CDD" id="cd13332">
    <property type="entry name" value="FERM_C_JAK1"/>
    <property type="match status" value="1"/>
</dbReference>
<dbReference type="GO" id="GO:0016020">
    <property type="term" value="C:membrane"/>
    <property type="evidence" value="ECO:0007669"/>
    <property type="project" value="InterPro"/>
</dbReference>
<evidence type="ECO:0000313" key="15">
    <source>
        <dbReference type="Ensembl" id="ENSECAP00000026700.2"/>
    </source>
</evidence>
<evidence type="ECO:0000256" key="9">
    <source>
        <dbReference type="ARBA" id="ARBA00051245"/>
    </source>
</evidence>
<dbReference type="InterPro" id="IPR000719">
    <property type="entry name" value="Prot_kinase_dom"/>
</dbReference>
<keyword evidence="3" id="KW-0677">Repeat</keyword>
<dbReference type="GO" id="GO:0004715">
    <property type="term" value="F:non-membrane spanning protein tyrosine kinase activity"/>
    <property type="evidence" value="ECO:0007669"/>
    <property type="project" value="UniProtKB-EC"/>
</dbReference>
<evidence type="ECO:0000256" key="6">
    <source>
        <dbReference type="ARBA" id="ARBA00022840"/>
    </source>
</evidence>
<evidence type="ECO:0000256" key="8">
    <source>
        <dbReference type="ARBA" id="ARBA00023137"/>
    </source>
</evidence>
<protein>
    <recommendedName>
        <fullName evidence="12">Tyrosine-protein kinase</fullName>
        <ecNumber evidence="12">2.7.10.2</ecNumber>
    </recommendedName>
</protein>
<feature type="active site" description="Proton acceptor" evidence="10">
    <location>
        <position position="920"/>
    </location>
</feature>
<dbReference type="Bgee" id="ENSECAG00000018673">
    <property type="expression patterns" value="Expressed in synovial membrane of synovial joint and 23 other cell types or tissues"/>
</dbReference>
<dbReference type="InterPro" id="IPR001245">
    <property type="entry name" value="Ser-Thr/Tyr_kinase_cat_dom"/>
</dbReference>
<dbReference type="Pfam" id="PF18379">
    <property type="entry name" value="FERM_F1"/>
    <property type="match status" value="1"/>
</dbReference>
<dbReference type="Pfam" id="PF00069">
    <property type="entry name" value="Pkinase"/>
    <property type="match status" value="1"/>
</dbReference>
<keyword evidence="2 12" id="KW-0808">Transferase</keyword>
<keyword evidence="4 11" id="KW-0547">Nucleotide-binding</keyword>
<dbReference type="Pfam" id="PF21990">
    <property type="entry name" value="SH2_1"/>
    <property type="match status" value="1"/>
</dbReference>
<dbReference type="SMART" id="SM00219">
    <property type="entry name" value="TyrKc"/>
    <property type="match status" value="1"/>
</dbReference>
<dbReference type="Pfam" id="PF17887">
    <property type="entry name" value="Jak1_Phl"/>
    <property type="match status" value="1"/>
</dbReference>
<comment type="similarity">
    <text evidence="12">Belongs to the protein kinase superfamily. Tyr protein kinase family.</text>
</comment>
<feature type="domain" description="FERM" evidence="14">
    <location>
        <begin position="34"/>
        <end position="420"/>
    </location>
</feature>
<dbReference type="InterPro" id="IPR000299">
    <property type="entry name" value="FERM_domain"/>
</dbReference>
<dbReference type="Gene3D" id="3.30.200.20">
    <property type="entry name" value="Phosphorylase Kinase, domain 1"/>
    <property type="match status" value="2"/>
</dbReference>
<evidence type="ECO:0000256" key="7">
    <source>
        <dbReference type="ARBA" id="ARBA00022999"/>
    </source>
</evidence>
<evidence type="ECO:0000256" key="4">
    <source>
        <dbReference type="ARBA" id="ARBA00022741"/>
    </source>
</evidence>
<keyword evidence="7" id="KW-0727">SH2 domain</keyword>